<protein>
    <recommendedName>
        <fullName evidence="1">VQ domain-containing protein</fullName>
    </recommendedName>
</protein>
<organism evidence="2 3">
    <name type="scientific">Genlisea aurea</name>
    <dbReference type="NCBI Taxonomy" id="192259"/>
    <lineage>
        <taxon>Eukaryota</taxon>
        <taxon>Viridiplantae</taxon>
        <taxon>Streptophyta</taxon>
        <taxon>Embryophyta</taxon>
        <taxon>Tracheophyta</taxon>
        <taxon>Spermatophyta</taxon>
        <taxon>Magnoliopsida</taxon>
        <taxon>eudicotyledons</taxon>
        <taxon>Gunneridae</taxon>
        <taxon>Pentapetalae</taxon>
        <taxon>asterids</taxon>
        <taxon>lamiids</taxon>
        <taxon>Lamiales</taxon>
        <taxon>Lentibulariaceae</taxon>
        <taxon>Genlisea</taxon>
    </lineage>
</organism>
<evidence type="ECO:0000313" key="2">
    <source>
        <dbReference type="EMBL" id="EPS72777.1"/>
    </source>
</evidence>
<feature type="domain" description="VQ" evidence="1">
    <location>
        <begin position="17"/>
        <end position="36"/>
    </location>
</feature>
<dbReference type="InterPro" id="IPR008889">
    <property type="entry name" value="VQ"/>
</dbReference>
<keyword evidence="3" id="KW-1185">Reference proteome</keyword>
<reference evidence="2 3" key="1">
    <citation type="journal article" date="2013" name="BMC Genomics">
        <title>The miniature genome of a carnivorous plant Genlisea aurea contains a low number of genes and short non-coding sequences.</title>
        <authorList>
            <person name="Leushkin E.V."/>
            <person name="Sutormin R.A."/>
            <person name="Nabieva E.R."/>
            <person name="Penin A.A."/>
            <person name="Kondrashov A.S."/>
            <person name="Logacheva M.D."/>
        </authorList>
    </citation>
    <scope>NUCLEOTIDE SEQUENCE [LARGE SCALE GENOMIC DNA]</scope>
</reference>
<dbReference type="GO" id="GO:0005634">
    <property type="term" value="C:nucleus"/>
    <property type="evidence" value="ECO:0007669"/>
    <property type="project" value="TreeGrafter"/>
</dbReference>
<gene>
    <name evidence="2" type="ORF">M569_01985</name>
</gene>
<dbReference type="GO" id="GO:0005516">
    <property type="term" value="F:calmodulin binding"/>
    <property type="evidence" value="ECO:0007669"/>
    <property type="project" value="TreeGrafter"/>
</dbReference>
<feature type="non-terminal residue" evidence="2">
    <location>
        <position position="108"/>
    </location>
</feature>
<proteinExistence type="predicted"/>
<dbReference type="Proteomes" id="UP000015453">
    <property type="component" value="Unassembled WGS sequence"/>
</dbReference>
<feature type="non-terminal residue" evidence="2">
    <location>
        <position position="1"/>
    </location>
</feature>
<dbReference type="InterPro" id="IPR039609">
    <property type="entry name" value="VQ_15/22"/>
</dbReference>
<dbReference type="OrthoDB" id="780868at2759"/>
<dbReference type="PANTHER" id="PTHR33179">
    <property type="entry name" value="VQ MOTIF-CONTAINING PROTEIN"/>
    <property type="match status" value="1"/>
</dbReference>
<evidence type="ECO:0000259" key="1">
    <source>
        <dbReference type="Pfam" id="PF05678"/>
    </source>
</evidence>
<sequence>SGRVAKRRYRPSKRALTTFISADPANFRRMVQQVTGTGFAAATAVKPYPNSSLAALPALDTSSSYSVEGVSVFVESPEMMKKAVKGGGSTAAKLNFDSFCNFPTLESW</sequence>
<dbReference type="GO" id="GO:0006970">
    <property type="term" value="P:response to osmotic stress"/>
    <property type="evidence" value="ECO:0007669"/>
    <property type="project" value="TreeGrafter"/>
</dbReference>
<accession>S8EJI7</accession>
<dbReference type="AlphaFoldDB" id="S8EJI7"/>
<dbReference type="Pfam" id="PF05678">
    <property type="entry name" value="VQ"/>
    <property type="match status" value="1"/>
</dbReference>
<evidence type="ECO:0000313" key="3">
    <source>
        <dbReference type="Proteomes" id="UP000015453"/>
    </source>
</evidence>
<name>S8EJI7_9LAMI</name>
<comment type="caution">
    <text evidence="2">The sequence shown here is derived from an EMBL/GenBank/DDBJ whole genome shotgun (WGS) entry which is preliminary data.</text>
</comment>
<dbReference type="PANTHER" id="PTHR33179:SF9">
    <property type="entry name" value="OS01G0278000 PROTEIN"/>
    <property type="match status" value="1"/>
</dbReference>
<dbReference type="EMBL" id="AUSU01000697">
    <property type="protein sequence ID" value="EPS72777.1"/>
    <property type="molecule type" value="Genomic_DNA"/>
</dbReference>